<dbReference type="GO" id="GO:0006629">
    <property type="term" value="P:lipid metabolic process"/>
    <property type="evidence" value="ECO:0007669"/>
    <property type="project" value="InterPro"/>
</dbReference>
<name>A0A2P5HX24_DIAHE</name>
<comment type="caution">
    <text evidence="2">The sequence shown here is derived from an EMBL/GenBank/DDBJ whole genome shotgun (WGS) entry which is preliminary data.</text>
</comment>
<keyword evidence="3" id="KW-1185">Reference proteome</keyword>
<evidence type="ECO:0000313" key="2">
    <source>
        <dbReference type="EMBL" id="POS74804.1"/>
    </source>
</evidence>
<accession>A0A2P5HX24</accession>
<dbReference type="GO" id="GO:0008081">
    <property type="term" value="F:phosphoric diester hydrolase activity"/>
    <property type="evidence" value="ECO:0007669"/>
    <property type="project" value="InterPro"/>
</dbReference>
<gene>
    <name evidence="2" type="ORF">DHEL01_v206802</name>
</gene>
<dbReference type="PANTHER" id="PTHR31571">
    <property type="entry name" value="ALTERED INHERITANCE OF MITOCHONDRIA PROTEIN 6"/>
    <property type="match status" value="1"/>
</dbReference>
<evidence type="ECO:0000313" key="3">
    <source>
        <dbReference type="Proteomes" id="UP000094444"/>
    </source>
</evidence>
<dbReference type="SUPFAM" id="SSF51695">
    <property type="entry name" value="PLC-like phosphodiesterases"/>
    <property type="match status" value="1"/>
</dbReference>
<reference evidence="2" key="1">
    <citation type="submission" date="2017-09" db="EMBL/GenBank/DDBJ databases">
        <title>Polyketide synthases of a Diaporthe helianthi virulent isolate.</title>
        <authorList>
            <person name="Baroncelli R."/>
        </authorList>
    </citation>
    <scope>NUCLEOTIDE SEQUENCE [LARGE SCALE GENOMIC DNA]</scope>
    <source>
        <strain evidence="2">7/96</strain>
    </source>
</reference>
<dbReference type="AlphaFoldDB" id="A0A2P5HX24"/>
<organism evidence="2 3">
    <name type="scientific">Diaporthe helianthi</name>
    <dbReference type="NCBI Taxonomy" id="158607"/>
    <lineage>
        <taxon>Eukaryota</taxon>
        <taxon>Fungi</taxon>
        <taxon>Dikarya</taxon>
        <taxon>Ascomycota</taxon>
        <taxon>Pezizomycotina</taxon>
        <taxon>Sordariomycetes</taxon>
        <taxon>Sordariomycetidae</taxon>
        <taxon>Diaporthales</taxon>
        <taxon>Diaporthaceae</taxon>
        <taxon>Diaporthe</taxon>
    </lineage>
</organism>
<dbReference type="Proteomes" id="UP000094444">
    <property type="component" value="Unassembled WGS sequence"/>
</dbReference>
<dbReference type="InParanoid" id="A0A2P5HX24"/>
<dbReference type="PANTHER" id="PTHR31571:SF5">
    <property type="entry name" value="ALTERED INHERITANCE OF MITOCHONDRIA PROTEIN 6"/>
    <property type="match status" value="1"/>
</dbReference>
<protein>
    <submittedName>
        <fullName evidence="2">Uncharacterized protein</fullName>
    </submittedName>
</protein>
<dbReference type="EMBL" id="MAVT02000574">
    <property type="protein sequence ID" value="POS74804.1"/>
    <property type="molecule type" value="Genomic_DNA"/>
</dbReference>
<dbReference type="FunCoup" id="A0A2P5HX24">
    <property type="interactions" value="5"/>
</dbReference>
<dbReference type="OrthoDB" id="4153866at2759"/>
<dbReference type="InterPro" id="IPR017946">
    <property type="entry name" value="PLC-like_Pdiesterase_TIM-brl"/>
</dbReference>
<evidence type="ECO:0000256" key="1">
    <source>
        <dbReference type="ARBA" id="ARBA00008858"/>
    </source>
</evidence>
<proteinExistence type="inferred from homology"/>
<dbReference type="CDD" id="cd08577">
    <property type="entry name" value="PI-PLCc_GDPD_SF_unchar3"/>
    <property type="match status" value="1"/>
</dbReference>
<dbReference type="InterPro" id="IPR039559">
    <property type="entry name" value="AIM6_PI-PLC-like_dom"/>
</dbReference>
<dbReference type="InterPro" id="IPR051236">
    <property type="entry name" value="HAT_RTT109-like"/>
</dbReference>
<comment type="similarity">
    <text evidence="1">Belongs to the AIM6 family.</text>
</comment>
<sequence>MALRDITSGCSQLSVVLFQTPGIIKESPPPKPTPHPSGPADLPLLPRFVLIYCGVMLFSQIAAALVAVPAVLAQSDVPVSPELQKIISDAASDPKYDYPTSLTRGIVPKGFHSHNDYWREVPFYSALKVGAISIEADVWLYNGTLHVGHDKSSLTNARTLDSLYIQPILSVLKQQNPNSTFVDGATRNGVYDTVPGQTLYLFVDIKTDGATTFPAVVKALQPLRDAGYLTTFDGLTVTQGPITVIGTGNTPLTQVQGVAPRDFFWDAPIPISAVIPSTVSPIASTSFNVFFPGVRGNEGLNDAQKVLLAAQVAVAKVKGMKLRFWDQPGWPVGTRNAIWRSLWDAGVDILNVDDLEAAADFWESRG</sequence>
<dbReference type="STRING" id="158607.A0A2P5HX24"/>